<dbReference type="EMBL" id="QLSV01000003">
    <property type="protein sequence ID" value="RAR49805.1"/>
    <property type="molecule type" value="Genomic_DNA"/>
</dbReference>
<keyword evidence="1" id="KW-0472">Membrane</keyword>
<evidence type="ECO:0000313" key="3">
    <source>
        <dbReference type="Proteomes" id="UP000249518"/>
    </source>
</evidence>
<name>A0A328WWW9_9FLAO</name>
<dbReference type="AlphaFoldDB" id="A0A328WWW9"/>
<evidence type="ECO:0000256" key="1">
    <source>
        <dbReference type="SAM" id="Phobius"/>
    </source>
</evidence>
<sequence>MNLKRIFGTILTILGIAGLIYTAYLTVTLGENNQTLKTALVYGILGLVFFVSGIGLIKTTKDES</sequence>
<feature type="transmembrane region" description="Helical" evidence="1">
    <location>
        <begin position="39"/>
        <end position="57"/>
    </location>
</feature>
<dbReference type="Proteomes" id="UP000249518">
    <property type="component" value="Unassembled WGS sequence"/>
</dbReference>
<reference evidence="2 3" key="1">
    <citation type="submission" date="2018-06" db="EMBL/GenBank/DDBJ databases">
        <title>Genomic Encyclopedia of Type Strains, Phase III (KMG-III): the genomes of soil and plant-associated and newly described type strains.</title>
        <authorList>
            <person name="Whitman W."/>
        </authorList>
    </citation>
    <scope>NUCLEOTIDE SEQUENCE [LARGE SCALE GENOMIC DNA]</scope>
    <source>
        <strain evidence="2 3">CGMCC 1.12504</strain>
    </source>
</reference>
<keyword evidence="3" id="KW-1185">Reference proteome</keyword>
<comment type="caution">
    <text evidence="2">The sequence shown here is derived from an EMBL/GenBank/DDBJ whole genome shotgun (WGS) entry which is preliminary data.</text>
</comment>
<gene>
    <name evidence="2" type="ORF">B0I10_103226</name>
</gene>
<feature type="transmembrane region" description="Helical" evidence="1">
    <location>
        <begin position="7"/>
        <end position="27"/>
    </location>
</feature>
<dbReference type="RefSeq" id="WP_112085242.1">
    <property type="nucleotide sequence ID" value="NZ_QLSV01000003.1"/>
</dbReference>
<proteinExistence type="predicted"/>
<organism evidence="2 3">
    <name type="scientific">Flavobacterium lacus</name>
    <dbReference type="NCBI Taxonomy" id="1353778"/>
    <lineage>
        <taxon>Bacteria</taxon>
        <taxon>Pseudomonadati</taxon>
        <taxon>Bacteroidota</taxon>
        <taxon>Flavobacteriia</taxon>
        <taxon>Flavobacteriales</taxon>
        <taxon>Flavobacteriaceae</taxon>
        <taxon>Flavobacterium</taxon>
    </lineage>
</organism>
<protein>
    <submittedName>
        <fullName evidence="2">Uncharacterized protein</fullName>
    </submittedName>
</protein>
<keyword evidence="1" id="KW-1133">Transmembrane helix</keyword>
<accession>A0A328WWW9</accession>
<keyword evidence="1" id="KW-0812">Transmembrane</keyword>
<evidence type="ECO:0000313" key="2">
    <source>
        <dbReference type="EMBL" id="RAR49805.1"/>
    </source>
</evidence>
<dbReference type="OrthoDB" id="677537at2"/>